<proteinExistence type="predicted"/>
<dbReference type="Proteomes" id="UP000670092">
    <property type="component" value="Unassembled WGS sequence"/>
</dbReference>
<organism evidence="2 3">
    <name type="scientific">Ajellomyces capsulatus</name>
    <name type="common">Darling's disease fungus</name>
    <name type="synonym">Histoplasma capsulatum</name>
    <dbReference type="NCBI Taxonomy" id="5037"/>
    <lineage>
        <taxon>Eukaryota</taxon>
        <taxon>Fungi</taxon>
        <taxon>Dikarya</taxon>
        <taxon>Ascomycota</taxon>
        <taxon>Pezizomycotina</taxon>
        <taxon>Eurotiomycetes</taxon>
        <taxon>Eurotiomycetidae</taxon>
        <taxon>Onygenales</taxon>
        <taxon>Ajellomycetaceae</taxon>
        <taxon>Histoplasma</taxon>
    </lineage>
</organism>
<dbReference type="AlphaFoldDB" id="A0A8H7YKN0"/>
<name>A0A8H7YKN0_AJECA</name>
<sequence>MQGSMFARTKLVFLHGGPFFFAVTHDGFDRAPSFLSLFSLVLHLPTVGLHSASFVCACIIWGDRRLRAWTRWMNPQTHSWSLMVERSEKPM</sequence>
<keyword evidence="1" id="KW-0812">Transmembrane</keyword>
<reference evidence="2 3" key="1">
    <citation type="submission" date="2021-01" db="EMBL/GenBank/DDBJ databases">
        <title>Chromosome-level genome assembly of a human fungal pathogen reveals clustering of transcriptionally co-regulated genes.</title>
        <authorList>
            <person name="Voorhies M."/>
            <person name="Cohen S."/>
            <person name="Shea T.P."/>
            <person name="Petrus S."/>
            <person name="Munoz J.F."/>
            <person name="Poplawski S."/>
            <person name="Goldman W.E."/>
            <person name="Michael T."/>
            <person name="Cuomo C.A."/>
            <person name="Sil A."/>
            <person name="Beyhan S."/>
        </authorList>
    </citation>
    <scope>NUCLEOTIDE SEQUENCE [LARGE SCALE GENOMIC DNA]</scope>
    <source>
        <strain evidence="2 3">G184AR</strain>
    </source>
</reference>
<keyword evidence="1" id="KW-1133">Transmembrane helix</keyword>
<dbReference type="VEuPathDB" id="FungiDB:I7I52_08465"/>
<comment type="caution">
    <text evidence="2">The sequence shown here is derived from an EMBL/GenBank/DDBJ whole genome shotgun (WGS) entry which is preliminary data.</text>
</comment>
<evidence type="ECO:0000313" key="3">
    <source>
        <dbReference type="Proteomes" id="UP000670092"/>
    </source>
</evidence>
<keyword evidence="1" id="KW-0472">Membrane</keyword>
<protein>
    <submittedName>
        <fullName evidence="2">Uncharacterized protein</fullName>
    </submittedName>
</protein>
<evidence type="ECO:0000256" key="1">
    <source>
        <dbReference type="SAM" id="Phobius"/>
    </source>
</evidence>
<gene>
    <name evidence="2" type="ORF">I7I52_08465</name>
</gene>
<dbReference type="EMBL" id="JAEVHI010000005">
    <property type="protein sequence ID" value="KAG5291208.1"/>
    <property type="molecule type" value="Genomic_DNA"/>
</dbReference>
<accession>A0A8H7YKN0</accession>
<evidence type="ECO:0000313" key="2">
    <source>
        <dbReference type="EMBL" id="KAG5291208.1"/>
    </source>
</evidence>
<feature type="transmembrane region" description="Helical" evidence="1">
    <location>
        <begin position="37"/>
        <end position="61"/>
    </location>
</feature>